<dbReference type="AlphaFoldDB" id="A0A151I3U4"/>
<accession>A0A151I3U4</accession>
<sequence length="168" mass="19124">MATMGEPLTLARDIKRSIELLDKLQKGGEVPTTKLAALQKVLQSDFLSAVREVYEHVYETVDIQRVITSGVHPRKEDEQAVNVPNGVNQLLIRDHPEAATDRDEIHCGQYGKYLKNQSRKHLLAGQMLNFLEEPKSSTQCIFNKWVFSNTVSYTKCSNYDTLLHYSTK</sequence>
<dbReference type="Gene3D" id="1.10.287.650">
    <property type="entry name" value="L27 domain"/>
    <property type="match status" value="1"/>
</dbReference>
<organism evidence="2 3">
    <name type="scientific">Atta colombica</name>
    <dbReference type="NCBI Taxonomy" id="520822"/>
    <lineage>
        <taxon>Eukaryota</taxon>
        <taxon>Metazoa</taxon>
        <taxon>Ecdysozoa</taxon>
        <taxon>Arthropoda</taxon>
        <taxon>Hexapoda</taxon>
        <taxon>Insecta</taxon>
        <taxon>Pterygota</taxon>
        <taxon>Neoptera</taxon>
        <taxon>Endopterygota</taxon>
        <taxon>Hymenoptera</taxon>
        <taxon>Apocrita</taxon>
        <taxon>Aculeata</taxon>
        <taxon>Formicoidea</taxon>
        <taxon>Formicidae</taxon>
        <taxon>Myrmicinae</taxon>
        <taxon>Atta</taxon>
    </lineage>
</organism>
<dbReference type="PROSITE" id="PS51022">
    <property type="entry name" value="L27"/>
    <property type="match status" value="1"/>
</dbReference>
<dbReference type="InterPro" id="IPR014775">
    <property type="entry name" value="L27_C"/>
</dbReference>
<evidence type="ECO:0000313" key="3">
    <source>
        <dbReference type="Proteomes" id="UP000078540"/>
    </source>
</evidence>
<dbReference type="Pfam" id="PF02828">
    <property type="entry name" value="L27"/>
    <property type="match status" value="1"/>
</dbReference>
<dbReference type="Proteomes" id="UP000078540">
    <property type="component" value="Unassembled WGS sequence"/>
</dbReference>
<reference evidence="2 3" key="1">
    <citation type="submission" date="2015-09" db="EMBL/GenBank/DDBJ databases">
        <title>Atta colombica WGS genome.</title>
        <authorList>
            <person name="Nygaard S."/>
            <person name="Hu H."/>
            <person name="Boomsma J."/>
            <person name="Zhang G."/>
        </authorList>
    </citation>
    <scope>NUCLEOTIDE SEQUENCE [LARGE SCALE GENOMIC DNA]</scope>
    <source>
        <strain evidence="2">Treedump-2</strain>
        <tissue evidence="2">Whole body</tissue>
    </source>
</reference>
<dbReference type="PANTHER" id="PTHR14063">
    <property type="entry name" value="PROTEIN LIN-7 HOMOLOG"/>
    <property type="match status" value="1"/>
</dbReference>
<dbReference type="STRING" id="520822.A0A151I3U4"/>
<gene>
    <name evidence="2" type="ORF">ALC53_05582</name>
</gene>
<dbReference type="EMBL" id="KQ976470">
    <property type="protein sequence ID" value="KYM84041.1"/>
    <property type="molecule type" value="Genomic_DNA"/>
</dbReference>
<dbReference type="InterPro" id="IPR036892">
    <property type="entry name" value="L27_dom_sf"/>
</dbReference>
<evidence type="ECO:0000313" key="2">
    <source>
        <dbReference type="EMBL" id="KYM84041.1"/>
    </source>
</evidence>
<dbReference type="SUPFAM" id="SSF101288">
    <property type="entry name" value="L27 domain"/>
    <property type="match status" value="1"/>
</dbReference>
<name>A0A151I3U4_9HYME</name>
<protein>
    <submittedName>
        <fullName evidence="2">Protein lin-7 like protein C</fullName>
    </submittedName>
</protein>
<feature type="domain" description="L27" evidence="1">
    <location>
        <begin position="10"/>
        <end position="65"/>
    </location>
</feature>
<proteinExistence type="predicted"/>
<dbReference type="InterPro" id="IPR051109">
    <property type="entry name" value="MAM_complex_regulator"/>
</dbReference>
<evidence type="ECO:0000259" key="1">
    <source>
        <dbReference type="PROSITE" id="PS51022"/>
    </source>
</evidence>
<dbReference type="InterPro" id="IPR004172">
    <property type="entry name" value="L27_dom"/>
</dbReference>
<keyword evidence="3" id="KW-1185">Reference proteome</keyword>
<dbReference type="GO" id="GO:0030054">
    <property type="term" value="C:cell junction"/>
    <property type="evidence" value="ECO:0007669"/>
    <property type="project" value="UniProtKB-ARBA"/>
</dbReference>
<dbReference type="SMART" id="SM00569">
    <property type="entry name" value="L27"/>
    <property type="match status" value="1"/>
</dbReference>